<comment type="caution">
    <text evidence="3">The sequence shown here is derived from an EMBL/GenBank/DDBJ whole genome shotgun (WGS) entry which is preliminary data.</text>
</comment>
<proteinExistence type="predicted"/>
<gene>
    <name evidence="3" type="ORF">D4765_07005</name>
</gene>
<dbReference type="Pfam" id="PF06197">
    <property type="entry name" value="DUF998"/>
    <property type="match status" value="1"/>
</dbReference>
<feature type="chain" id="PRO_5020414137" evidence="2">
    <location>
        <begin position="21"/>
        <end position="238"/>
    </location>
</feature>
<keyword evidence="1" id="KW-0472">Membrane</keyword>
<keyword evidence="4" id="KW-1185">Reference proteome</keyword>
<organism evidence="3 4">
    <name type="scientific">Subtercola vilae</name>
    <dbReference type="NCBI Taxonomy" id="2056433"/>
    <lineage>
        <taxon>Bacteria</taxon>
        <taxon>Bacillati</taxon>
        <taxon>Actinomycetota</taxon>
        <taxon>Actinomycetes</taxon>
        <taxon>Micrococcales</taxon>
        <taxon>Microbacteriaceae</taxon>
        <taxon>Subtercola</taxon>
    </lineage>
</organism>
<evidence type="ECO:0000256" key="1">
    <source>
        <dbReference type="SAM" id="Phobius"/>
    </source>
</evidence>
<sequence>MSLSSARPVAVAVARRPALAAAALWAAAGLAYVAAEAAAAAAFPGYSYATNYISDLGVPEVGVFQGRTIDSPLHDLVNLAFVAQGILFITAAILLTRAVTGGARRTFLVLAALHSVGIVLVGVFHGSQASTAAGLEVLHVGGAGLAIVAGNVAVVVAGLGSTARGTPTWYRVVSTGLGMLGLASLVLLELGYYTPGLKLLPDGVLERGSVYSIIVWELLTAVTLLVGVTRRRPPDAGR</sequence>
<dbReference type="InterPro" id="IPR009339">
    <property type="entry name" value="DUF998"/>
</dbReference>
<reference evidence="3 4" key="1">
    <citation type="journal article" date="2019" name="Microorganisms">
        <title>Systematic Affiliation and Genome Analysis of Subtercola vilae DB165(T) with Particular Emphasis on Cold Adaptation of an Isolate from a High-Altitude Cold Volcano Lake.</title>
        <authorList>
            <person name="Villalobos A.S."/>
            <person name="Wiese J."/>
            <person name="Imhoff J.F."/>
            <person name="Dorador C."/>
            <person name="Keller A."/>
            <person name="Hentschel U."/>
        </authorList>
    </citation>
    <scope>NUCLEOTIDE SEQUENCE [LARGE SCALE GENOMIC DNA]</scope>
    <source>
        <strain evidence="3 4">DB165</strain>
    </source>
</reference>
<keyword evidence="1" id="KW-1133">Transmembrane helix</keyword>
<dbReference type="EMBL" id="QYRT01000009">
    <property type="protein sequence ID" value="TIH38321.1"/>
    <property type="molecule type" value="Genomic_DNA"/>
</dbReference>
<dbReference type="RefSeq" id="WP_136641569.1">
    <property type="nucleotide sequence ID" value="NZ_QYRT01000009.1"/>
</dbReference>
<name>A0A4T2C540_9MICO</name>
<feature type="transmembrane region" description="Helical" evidence="1">
    <location>
        <begin position="107"/>
        <end position="125"/>
    </location>
</feature>
<feature type="transmembrane region" description="Helical" evidence="1">
    <location>
        <begin position="169"/>
        <end position="188"/>
    </location>
</feature>
<dbReference type="AlphaFoldDB" id="A0A4T2C540"/>
<feature type="transmembrane region" description="Helical" evidence="1">
    <location>
        <begin position="137"/>
        <end position="157"/>
    </location>
</feature>
<dbReference type="Proteomes" id="UP000306192">
    <property type="component" value="Unassembled WGS sequence"/>
</dbReference>
<keyword evidence="2" id="KW-0732">Signal</keyword>
<feature type="transmembrane region" description="Helical" evidence="1">
    <location>
        <begin position="208"/>
        <end position="228"/>
    </location>
</feature>
<protein>
    <submittedName>
        <fullName evidence="3">DUF998 domain-containing protein</fullName>
    </submittedName>
</protein>
<feature type="transmembrane region" description="Helical" evidence="1">
    <location>
        <begin position="73"/>
        <end position="95"/>
    </location>
</feature>
<dbReference type="OrthoDB" id="2294590at2"/>
<evidence type="ECO:0000256" key="2">
    <source>
        <dbReference type="SAM" id="SignalP"/>
    </source>
</evidence>
<keyword evidence="1" id="KW-0812">Transmembrane</keyword>
<evidence type="ECO:0000313" key="3">
    <source>
        <dbReference type="EMBL" id="TIH38321.1"/>
    </source>
</evidence>
<accession>A0A4T2C540</accession>
<evidence type="ECO:0000313" key="4">
    <source>
        <dbReference type="Proteomes" id="UP000306192"/>
    </source>
</evidence>
<feature type="signal peptide" evidence="2">
    <location>
        <begin position="1"/>
        <end position="20"/>
    </location>
</feature>